<dbReference type="AlphaFoldDB" id="A0A0P1IND9"/>
<name>A0A0P1IND9_9RHOB</name>
<sequence length="359" mass="40231">MVDQLAETPRPTPMLEQELSQETLDAIKAIVTDGSPEKPQEEVKSAICDAMNAAPPQNTPLAHCAEALPVNVVDSTDVIKELIEENRQPDVDSSESSALATGEKADVMLEVRDEKSAARFEAATFLDNNAEPTPAVDAFNIDSESQPELLKPDTDIDLIRQTLAEDIGISEEDRVVGTRHHSDQSEVGEVPPPGIALRLKRHLRNKLRMHMLILKMKIRDRLPTKREVLRGLTPRRLAIAVIIIAILLEPWFIPTVLVLAVFFGALTVLLMGPDRVRHYGEMFWKRYRRKQPVKARALQDRVMSLMEKWQSKVDKLPSKWTGGLHMPQIQSDAEKLAAESAYATRMARIARDEVPKSHS</sequence>
<accession>A0A0P1IND9</accession>
<protein>
    <submittedName>
        <fullName evidence="2">Uncharacterized protein</fullName>
    </submittedName>
</protein>
<keyword evidence="1" id="KW-0472">Membrane</keyword>
<gene>
    <name evidence="2" type="ORF">TA5114_00967</name>
</gene>
<evidence type="ECO:0000256" key="1">
    <source>
        <dbReference type="SAM" id="Phobius"/>
    </source>
</evidence>
<evidence type="ECO:0000313" key="2">
    <source>
        <dbReference type="EMBL" id="CUK25177.1"/>
    </source>
</evidence>
<organism evidence="2 3">
    <name type="scientific">Cognatishimia activa</name>
    <dbReference type="NCBI Taxonomy" id="1715691"/>
    <lineage>
        <taxon>Bacteria</taxon>
        <taxon>Pseudomonadati</taxon>
        <taxon>Pseudomonadota</taxon>
        <taxon>Alphaproteobacteria</taxon>
        <taxon>Rhodobacterales</taxon>
        <taxon>Paracoccaceae</taxon>
        <taxon>Cognatishimia</taxon>
    </lineage>
</organism>
<keyword evidence="1" id="KW-1133">Transmembrane helix</keyword>
<evidence type="ECO:0000313" key="3">
    <source>
        <dbReference type="Proteomes" id="UP000051184"/>
    </source>
</evidence>
<reference evidence="3" key="1">
    <citation type="submission" date="2015-09" db="EMBL/GenBank/DDBJ databases">
        <authorList>
            <person name="Rodrigo-Torres Lidia"/>
            <person name="Arahal R.David."/>
        </authorList>
    </citation>
    <scope>NUCLEOTIDE SEQUENCE [LARGE SCALE GENOMIC DNA]</scope>
    <source>
        <strain evidence="3">CECT 5114</strain>
    </source>
</reference>
<keyword evidence="1" id="KW-0812">Transmembrane</keyword>
<dbReference type="STRING" id="1715691.TA5113_00012"/>
<feature type="transmembrane region" description="Helical" evidence="1">
    <location>
        <begin position="252"/>
        <end position="272"/>
    </location>
</feature>
<proteinExistence type="predicted"/>
<dbReference type="Proteomes" id="UP000051184">
    <property type="component" value="Unassembled WGS sequence"/>
</dbReference>
<keyword evidence="3" id="KW-1185">Reference proteome</keyword>
<dbReference type="EMBL" id="CYUE01000008">
    <property type="protein sequence ID" value="CUK25177.1"/>
    <property type="molecule type" value="Genomic_DNA"/>
</dbReference>
<dbReference type="RefSeq" id="WP_131726403.1">
    <property type="nucleotide sequence ID" value="NZ_CYTO01000001.1"/>
</dbReference>